<sequence>MLKNNQISNVQKPSLLTIGLNFYVSLSLLLGTMPALANEPSIIADPGASNRPDILKAPNETLIINITNPDSKGVSINEYSRFNTPTTGTILNNSNKNIDTKIAGQIDANYRLNKEASLIINKVNSAEKSSLKGNLEVAGSRADVVIANPNGISVDGLNMINSRSLTLTTGNINKLSPKEIELISDKSIDIVGDGLNDKSSDYTNVISNAINLNSNIHANELNIIGEKALTSSKDRLYNDVKAKNQENSFSLDSSALGGMYANKIKLVGTSNGVGVNNNGLVIANNNIEISLDGDIVNAGAIASNKEAKIEAKTITNKDEALIAAKESLNIKADTLVNTSSQIYAKDINVEAKKLVNNSSSQARVEKSSFAKNLALKQSGENRFKLEEVNLKEIKAKIEAKFKKLGKELNEEELNAEILKEAISKDSTLYALNLHKDSYLYGTSTKVFHNLRLDIDKNEVVLDTSKAKDREVLKRIYYSINKEILNEDDKANFIPGSIVASNDINLKTDEVLNDKSFIYAGNDLVLDSKDITNVALNLRRDVSSFNEFKWKKQEWKGKRGKILGKKRWVTKGGKGAVFNFSYTDVGLPAVFAAGNNIVGSTQDFSSYALNDDIKLANVDLDKFYEPIFNSPIIKNLNRKAKNQGYYYSLDSINSAYIANILDGLYEARNESISKFKKEAKDKNVKASALVMANNIDLDAKGNISLAGSVVADNVNLNSENLNLNHLELNSKDLNLKADAANINSSEISAKNINVDANNISLDKGSSQFSKASNLKADESLNLNAKENLNIAGSNLEADKINLSADNININAKEFAYSHSAKEKGISFKQNIQTLNSANLDAKDINLNSKSNTQISSSNLRATNKLNIEAGNDIYVVGANTNESTQTKEKSKGFFSKKESQLMAINQKVISSNLNAGDISLKAGGNAIVTGSNLSAKNDINIDANNIGLAPTAYKNDEARSSSKKSFGGLKSSLDMHSLDKTNLQGSSLSTSQGDINLNANKDISIISSDIKGGRNVNLNAGNNLSILAAKEQIKEKSVHKSSNINIISLLTYPGMLVASAIDPIGTGSNTYLFEQMFGDTLTQIYRSTYNEKGSLDALAKLSNISAAKELNLKANEATITANLSSKDDTNIKANSIEISNAKNEHSSYEISKSKGVNLPSTKNLTNDQKPKPIKEFKYDTSTKTRVADAEYEKSTTDIASTKAISSNLVSDKNINLNANEEIGITGSNLIAKEDINLISKNANIDILNSTDTTDISKTLKQAKAALSITAQNEYVEVAPASLALIEAIKQLKKVKKEYDSYKHTRDDLKDKLHELKQAYKSKTPGIDGSDIEDLSDILENVNDEERYYKANIALAMANVEAKSLALIAQVAAAAKAASNWYTFGFSVGVAASVNGHKSKSNSNEVISNPSNLSANNIKIQTPNDTTITGSNLSANNLIDINTNNLNINSSKNTYTSESKDKSIGGTMRYTMYGGGGGSAGLNYSTSSSDTESLTNNNSHLYSAKDMNINTANDATIKGANLRADERLNLKVGNNLNLESVRDKYAYNERGYSVGVGIGFSSDKSPNSSFANPSSTKATSTNANFSRSSSNTITKQTVLSSITANELNVEVGKNTHLKGSLLAAGEYDKDNTFIDNHNLNLKTNTLSYENLSNTSYAKGTNFSIGANYILEDKNNKDSRSNNNQEDKFTGLKSIDLSNHRNLSYSLSKNLATLGSGNIEIADKENSDDLTRLNRDTTKLTKDLVNTSISSNVDASMDLRVLTKSGQKDIKDEFNTATAITKALNAIIETGEFNFNSEVKENVAQYEAGKLLGKELAQKLTDDSVTIEEKEALGNKFIQLFASMSGLDLDGISLRIIDDKFAKGKDDEKFLGHFNSGSIILNLAHIKNVDQFVSTLGHELKHAMDYKAGKFIPGDSKQDRYAKLKEDSFSDYLSKALNLQDSGINAKDAAINYIKNQSSLNTLLLNSYMFNGLDKSKGDNRQFSQPEIDWLKANGNNFANFIRERTGIDISQDEAISRLSVQALKQSDNVWSLMFNKDDVLAKEFLTKSDNKDGLFVVDKFDNRNNRLNLDVAINNIDFYNKYIHPNIDSLPLETVKNSILNLAYNADKIPSNLQNWYKDQTFTASSLRDGAISLAKDIAVNGVSGVRNMYYNIFNNDKKILEKVYDYNGISDDIALISGFDTSSLTGVAAIGKGAGVGLGKGAVYVANGLKAPFVEMEKRVAAKVAANTPKGGTLGSDGILRHNGKEYVARSLDLSGNKVIYEQVINKKGTGNFKTTNDKGYFITVRKPKLASPEAPEKDIKFYDISKTPGIVAGTTIGGGIDLGSQYINNGYSFKNLDYTEIIINALGGAYGGAASGLFSAIGRGAFVNSSTELYSQLKDRSKDVDAERVIGKGFAGGTFGAFGNIAGNFGKNIKVGNGDLQTAAEAVASIFTGIAQAAADSMNSKDSKNNKGDKK</sequence>
<dbReference type="Gene3D" id="2.160.20.10">
    <property type="entry name" value="Single-stranded right-handed beta-helix, Pectin lyase-like"/>
    <property type="match status" value="1"/>
</dbReference>
<dbReference type="RefSeq" id="WP_107848454.1">
    <property type="nucleotide sequence ID" value="NZ_CP049234.1"/>
</dbReference>
<dbReference type="InterPro" id="IPR011050">
    <property type="entry name" value="Pectin_lyase_fold/virulence"/>
</dbReference>
<dbReference type="EMBL" id="CP049263">
    <property type="protein sequence ID" value="QPH96770.1"/>
    <property type="molecule type" value="Genomic_DNA"/>
</dbReference>
<reference evidence="4 5" key="2">
    <citation type="journal article" date="2020" name="Microb. Genom.">
        <title>Analysis of complete Campylobacter concisus genomes identifies genomospecies features, secretion systems and novel plasmids and their association with severe ulcerative colitis.</title>
        <authorList>
            <person name="Liu F."/>
            <person name="Chen S."/>
            <person name="Luu L.D.W."/>
            <person name="Lee S.A."/>
            <person name="Tay A.C.Y."/>
            <person name="Wu R."/>
            <person name="Riordan S.M."/>
            <person name="Lan R."/>
            <person name="Liu L."/>
            <person name="Zhang L."/>
        </authorList>
    </citation>
    <scope>NUCLEOTIDE SEQUENCE [LARGE SCALE GENOMIC DNA]</scope>
    <source>
        <strain evidence="4 5">H16O-S1</strain>
    </source>
</reference>
<dbReference type="Pfam" id="PF13332">
    <property type="entry name" value="Fil_haemagg_2"/>
    <property type="match status" value="4"/>
</dbReference>
<evidence type="ECO:0000259" key="3">
    <source>
        <dbReference type="SMART" id="SM00912"/>
    </source>
</evidence>
<dbReference type="InterPro" id="IPR010069">
    <property type="entry name" value="CdiA_FHA1_rpt"/>
</dbReference>
<name>A0A7S9S5P8_9BACT</name>
<dbReference type="SUPFAM" id="SSF51126">
    <property type="entry name" value="Pectin lyase-like"/>
    <property type="match status" value="1"/>
</dbReference>
<protein>
    <submittedName>
        <fullName evidence="4">Filamentous hemagglutinin N-terminal domain-containing protein</fullName>
    </submittedName>
</protein>
<evidence type="ECO:0000313" key="4">
    <source>
        <dbReference type="EMBL" id="QPH96770.1"/>
    </source>
</evidence>
<dbReference type="InterPro" id="IPR025157">
    <property type="entry name" value="Hemagglutinin_rpt"/>
</dbReference>
<evidence type="ECO:0000256" key="1">
    <source>
        <dbReference type="SAM" id="Coils"/>
    </source>
</evidence>
<feature type="coiled-coil region" evidence="1">
    <location>
        <begin position="1283"/>
        <end position="1317"/>
    </location>
</feature>
<feature type="coiled-coil region" evidence="1">
    <location>
        <begin position="715"/>
        <end position="742"/>
    </location>
</feature>
<accession>A0A7S9S5P8</accession>
<reference evidence="4 5" key="1">
    <citation type="journal article" date="2018" name="Emerg. Microbes Infect.">
        <title>Genomic analysis of oral Campylobacter concisus strains identified a potential bacterial molecular marker associated with active Crohn's disease.</title>
        <authorList>
            <person name="Liu F."/>
            <person name="Ma R."/>
            <person name="Tay C.Y.A."/>
            <person name="Octavia S."/>
            <person name="Lan R."/>
            <person name="Chung H.K.L."/>
            <person name="Riordan S.M."/>
            <person name="Grimm M.C."/>
            <person name="Leong R.W."/>
            <person name="Tanaka M.M."/>
            <person name="Connor S."/>
            <person name="Zhang L."/>
        </authorList>
    </citation>
    <scope>NUCLEOTIDE SEQUENCE [LARGE SCALE GENOMIC DNA]</scope>
    <source>
        <strain evidence="4 5">H16O-S1</strain>
    </source>
</reference>
<feature type="compositionally biased region" description="Polar residues" evidence="2">
    <location>
        <begin position="1157"/>
        <end position="1166"/>
    </location>
</feature>
<dbReference type="InterPro" id="IPR012334">
    <property type="entry name" value="Pectin_lyas_fold"/>
</dbReference>
<dbReference type="SMART" id="SM00912">
    <property type="entry name" value="Haemagg_act"/>
    <property type="match status" value="1"/>
</dbReference>
<evidence type="ECO:0000256" key="2">
    <source>
        <dbReference type="SAM" id="MobiDB-lite"/>
    </source>
</evidence>
<dbReference type="InterPro" id="IPR008638">
    <property type="entry name" value="FhaB/CdiA-like_TPS"/>
</dbReference>
<dbReference type="NCBIfam" id="TIGR01731">
    <property type="entry name" value="fil_hemag_20aa"/>
    <property type="match status" value="3"/>
</dbReference>
<feature type="region of interest" description="Disordered" evidence="2">
    <location>
        <begin position="1148"/>
        <end position="1167"/>
    </location>
</feature>
<dbReference type="Proteomes" id="UP000594571">
    <property type="component" value="Chromosome"/>
</dbReference>
<dbReference type="GO" id="GO:0003824">
    <property type="term" value="F:catalytic activity"/>
    <property type="evidence" value="ECO:0007669"/>
    <property type="project" value="UniProtKB-ARBA"/>
</dbReference>
<feature type="region of interest" description="Disordered" evidence="2">
    <location>
        <begin position="1562"/>
        <end position="1588"/>
    </location>
</feature>
<feature type="coiled-coil region" evidence="1">
    <location>
        <begin position="394"/>
        <end position="421"/>
    </location>
</feature>
<dbReference type="NCBIfam" id="TIGR01901">
    <property type="entry name" value="adhes_NPXG"/>
    <property type="match status" value="1"/>
</dbReference>
<feature type="domain" description="Filamentous haemagglutinin FhaB/tRNA nuclease CdiA-like TPS" evidence="3">
    <location>
        <begin position="58"/>
        <end position="176"/>
    </location>
</feature>
<gene>
    <name evidence="4" type="ORF">CVS89_00370</name>
</gene>
<proteinExistence type="predicted"/>
<organism evidence="4 5">
    <name type="scientific">Campylobacter concisus</name>
    <dbReference type="NCBI Taxonomy" id="199"/>
    <lineage>
        <taxon>Bacteria</taxon>
        <taxon>Pseudomonadati</taxon>
        <taxon>Campylobacterota</taxon>
        <taxon>Epsilonproteobacteria</taxon>
        <taxon>Campylobacterales</taxon>
        <taxon>Campylobacteraceae</taxon>
        <taxon>Campylobacter</taxon>
    </lineage>
</organism>
<keyword evidence="1" id="KW-0175">Coiled coil</keyword>
<evidence type="ECO:0000313" key="5">
    <source>
        <dbReference type="Proteomes" id="UP000594571"/>
    </source>
</evidence>
<dbReference type="Pfam" id="PF05860">
    <property type="entry name" value="TPS"/>
    <property type="match status" value="1"/>
</dbReference>